<dbReference type="EMBL" id="JAKMUV010000010">
    <property type="protein sequence ID" value="MCZ9305493.1"/>
    <property type="molecule type" value="Genomic_DNA"/>
</dbReference>
<feature type="chain" id="PRO_5040763316" description="Secreted protein" evidence="3">
    <location>
        <begin position="25"/>
        <end position="87"/>
    </location>
</feature>
<dbReference type="RefSeq" id="WP_269955103.1">
    <property type="nucleotide sequence ID" value="NZ_JAKMUV010000010.1"/>
</dbReference>
<evidence type="ECO:0000256" key="3">
    <source>
        <dbReference type="SAM" id="SignalP"/>
    </source>
</evidence>
<dbReference type="AlphaFoldDB" id="A0A9X3RTN7"/>
<dbReference type="Proteomes" id="UP001146505">
    <property type="component" value="Unassembled WGS sequence"/>
</dbReference>
<keyword evidence="5" id="KW-1185">Reference proteome</keyword>
<feature type="transmembrane region" description="Helical" evidence="2">
    <location>
        <begin position="55"/>
        <end position="78"/>
    </location>
</feature>
<comment type="caution">
    <text evidence="4">The sequence shown here is derived from an EMBL/GenBank/DDBJ whole genome shotgun (WGS) entry which is preliminary data.</text>
</comment>
<evidence type="ECO:0008006" key="6">
    <source>
        <dbReference type="Google" id="ProtNLM"/>
    </source>
</evidence>
<keyword evidence="2" id="KW-1133">Transmembrane helix</keyword>
<evidence type="ECO:0000313" key="5">
    <source>
        <dbReference type="Proteomes" id="UP001146505"/>
    </source>
</evidence>
<protein>
    <recommendedName>
        <fullName evidence="6">Secreted protein</fullName>
    </recommendedName>
</protein>
<keyword evidence="2" id="KW-0812">Transmembrane</keyword>
<gene>
    <name evidence="4" type="ORF">L8U58_08150</name>
</gene>
<organism evidence="4 5">
    <name type="scientific">Corynebacterium macclintockiae</name>
    <dbReference type="NCBI Taxonomy" id="2913501"/>
    <lineage>
        <taxon>Bacteria</taxon>
        <taxon>Bacillati</taxon>
        <taxon>Actinomycetota</taxon>
        <taxon>Actinomycetes</taxon>
        <taxon>Mycobacteriales</taxon>
        <taxon>Corynebacteriaceae</taxon>
        <taxon>Corynebacterium</taxon>
    </lineage>
</organism>
<keyword evidence="3" id="KW-0732">Signal</keyword>
<evidence type="ECO:0000256" key="1">
    <source>
        <dbReference type="SAM" id="MobiDB-lite"/>
    </source>
</evidence>
<evidence type="ECO:0000256" key="2">
    <source>
        <dbReference type="SAM" id="Phobius"/>
    </source>
</evidence>
<evidence type="ECO:0000313" key="4">
    <source>
        <dbReference type="EMBL" id="MCZ9305493.1"/>
    </source>
</evidence>
<keyword evidence="2" id="KW-0472">Membrane</keyword>
<name>A0A9X3RTN7_9CORY</name>
<proteinExistence type="predicted"/>
<sequence length="87" mass="8913">MKVRKTLAVSIAAASISAGVAAPAQGEATTPQTAQVAQAAPTERTPSPTSSLSNIAPGWFSLLLAPGFLLITAIRVLLKGESNWMLP</sequence>
<feature type="compositionally biased region" description="Low complexity" evidence="1">
    <location>
        <begin position="21"/>
        <end position="42"/>
    </location>
</feature>
<feature type="region of interest" description="Disordered" evidence="1">
    <location>
        <begin position="21"/>
        <end position="50"/>
    </location>
</feature>
<feature type="signal peptide" evidence="3">
    <location>
        <begin position="1"/>
        <end position="24"/>
    </location>
</feature>
<accession>A0A9X3RTN7</accession>
<dbReference type="GeneID" id="301813522"/>
<reference evidence="4" key="1">
    <citation type="submission" date="2022-02" db="EMBL/GenBank/DDBJ databases">
        <title>Corynebacterium sp. from urogenital microbiome.</title>
        <authorList>
            <person name="Cappelli E.A."/>
            <person name="Ribeiro T.G."/>
            <person name="Peixe L."/>
        </authorList>
    </citation>
    <scope>NUCLEOTIDE SEQUENCE</scope>
    <source>
        <strain evidence="4">C9Ua_112</strain>
    </source>
</reference>